<feature type="domain" description="PBP" evidence="3">
    <location>
        <begin position="52"/>
        <end position="348"/>
    </location>
</feature>
<protein>
    <recommendedName>
        <fullName evidence="3">PBP domain-containing protein</fullName>
    </recommendedName>
</protein>
<feature type="non-terminal residue" evidence="4">
    <location>
        <position position="652"/>
    </location>
</feature>
<keyword evidence="5" id="KW-1185">Reference proteome</keyword>
<name>A0AAE0KY02_9CHLO</name>
<organism evidence="4 5">
    <name type="scientific">Cymbomonas tetramitiformis</name>
    <dbReference type="NCBI Taxonomy" id="36881"/>
    <lineage>
        <taxon>Eukaryota</taxon>
        <taxon>Viridiplantae</taxon>
        <taxon>Chlorophyta</taxon>
        <taxon>Pyramimonadophyceae</taxon>
        <taxon>Pyramimonadales</taxon>
        <taxon>Pyramimonadaceae</taxon>
        <taxon>Cymbomonas</taxon>
    </lineage>
</organism>
<dbReference type="InterPro" id="IPR024370">
    <property type="entry name" value="PBP_domain"/>
</dbReference>
<comment type="caution">
    <text evidence="4">The sequence shown here is derived from an EMBL/GenBank/DDBJ whole genome shotgun (WGS) entry which is preliminary data.</text>
</comment>
<feature type="chain" id="PRO_5042190539" description="PBP domain-containing protein" evidence="2">
    <location>
        <begin position="36"/>
        <end position="652"/>
    </location>
</feature>
<dbReference type="AlphaFoldDB" id="A0AAE0KY02"/>
<evidence type="ECO:0000256" key="2">
    <source>
        <dbReference type="SAM" id="SignalP"/>
    </source>
</evidence>
<dbReference type="Gene3D" id="3.40.190.10">
    <property type="entry name" value="Periplasmic binding protein-like II"/>
    <property type="match status" value="3"/>
</dbReference>
<dbReference type="PANTHER" id="PTHR42996:SF1">
    <property type="entry name" value="PHOSPHATE-BINDING PROTEIN PSTS"/>
    <property type="match status" value="1"/>
</dbReference>
<evidence type="ECO:0000256" key="1">
    <source>
        <dbReference type="ARBA" id="ARBA00008725"/>
    </source>
</evidence>
<dbReference type="Pfam" id="PF12849">
    <property type="entry name" value="PBP_like_2"/>
    <property type="match status" value="1"/>
</dbReference>
<dbReference type="SUPFAM" id="SSF53850">
    <property type="entry name" value="Periplasmic binding protein-like II"/>
    <property type="match status" value="2"/>
</dbReference>
<comment type="similarity">
    <text evidence="1">Belongs to the PstS family.</text>
</comment>
<dbReference type="InterPro" id="IPR050962">
    <property type="entry name" value="Phosphate-bind_PstS"/>
</dbReference>
<dbReference type="Proteomes" id="UP001190700">
    <property type="component" value="Unassembled WGS sequence"/>
</dbReference>
<evidence type="ECO:0000313" key="5">
    <source>
        <dbReference type="Proteomes" id="UP001190700"/>
    </source>
</evidence>
<gene>
    <name evidence="4" type="ORF">CYMTET_26693</name>
</gene>
<proteinExistence type="inferred from homology"/>
<dbReference type="EMBL" id="LGRX02014463">
    <property type="protein sequence ID" value="KAK3264575.1"/>
    <property type="molecule type" value="Genomic_DNA"/>
</dbReference>
<sequence>MSRRRFKAPPWSPFHALSLELRCLAIVTTVGVVCTGQTSYRVIPDYPVDPSSNVTIQGVGATFPNEVYQDSLFSYGYATWTSCKVTYLGVGSSKGQCRIKNASVECNDSYEPKEIDFAASDSLLQDEDYERYPDLQMFPVLGGAVVPIYNLGTNITDDDPKLLLDRDTITGIYLKSITHWNDTAIVNLNPVLHSRGKLPNAEIQVCVREDSSGMTQIFKKALAKFSGEFATRVGTSSANDWAEKEPPIIHHSRNLNIGVIAFVQAVPNSIGYSNLGDALFQGVVYADMQQGDYTVRASPSSVEYAVLEKGLEFGNNGDDPSRLTADIQDARGAYAWPIASYTYVILRLNQVDGVPRDRLREGATCAHVNQTMAYLNWFLSADIVRRLAFDQGFSRLPYVVRDVVLEKLNSQVMCGGRIVTNFLNPANALRLQGEAAGPSIALLKLYKETYVSAQDLQFQVDIVASYSTYQRNSSNATNFFLKTSLDSANTAQPGYVAIPWLAFSLNILVNGQVNSSEVGLDFSLSALAGIFSGAISHWNDVALVDLNPGLANVVEPIIVMGFEGLTDDSSMLLRDTLRRVDPAFAYRVATENQFDSYPLLAAMVLETPWAIGFFPTGSYAAAGSFAYATIDGVPSSPDGIAACAQDTFDTSA</sequence>
<evidence type="ECO:0000259" key="3">
    <source>
        <dbReference type="Pfam" id="PF12849"/>
    </source>
</evidence>
<keyword evidence="2" id="KW-0732">Signal</keyword>
<feature type="signal peptide" evidence="2">
    <location>
        <begin position="1"/>
        <end position="35"/>
    </location>
</feature>
<dbReference type="PANTHER" id="PTHR42996">
    <property type="entry name" value="PHOSPHATE-BINDING PROTEIN PSTS"/>
    <property type="match status" value="1"/>
</dbReference>
<evidence type="ECO:0000313" key="4">
    <source>
        <dbReference type="EMBL" id="KAK3264575.1"/>
    </source>
</evidence>
<accession>A0AAE0KY02</accession>
<reference evidence="4 5" key="1">
    <citation type="journal article" date="2015" name="Genome Biol. Evol.">
        <title>Comparative Genomics of a Bacterivorous Green Alga Reveals Evolutionary Causalities and Consequences of Phago-Mixotrophic Mode of Nutrition.</title>
        <authorList>
            <person name="Burns J.A."/>
            <person name="Paasch A."/>
            <person name="Narechania A."/>
            <person name="Kim E."/>
        </authorList>
    </citation>
    <scope>NUCLEOTIDE SEQUENCE [LARGE SCALE GENOMIC DNA]</scope>
    <source>
        <strain evidence="4 5">PLY_AMNH</strain>
    </source>
</reference>